<reference evidence="2" key="3">
    <citation type="submission" date="2020-01" db="EMBL/GenBank/DDBJ databases">
        <authorList>
            <person name="Cousin F.J."/>
            <person name="Le Guellec R."/>
            <person name="Cretenet M."/>
        </authorList>
    </citation>
    <scope>NUCLEOTIDE SEQUENCE</scope>
    <source>
        <strain evidence="2">UCMA 15228</strain>
    </source>
</reference>
<dbReference type="SUPFAM" id="SSF55804">
    <property type="entry name" value="Phoshotransferase/anion transport protein"/>
    <property type="match status" value="1"/>
</dbReference>
<keyword evidence="3" id="KW-1185">Reference proteome</keyword>
<dbReference type="AlphaFoldDB" id="A0AAJ1RDT1"/>
<reference evidence="2 3" key="1">
    <citation type="journal article" date="2019" name="Syst. Appl. Microbiol.">
        <title>Oenococcus sicerae sp. nov., isolated from French cider.</title>
        <authorList>
            <person name="Cousin F.J."/>
            <person name="Le Guellec R."/>
            <person name="Chagnot C."/>
            <person name="Goux D."/>
            <person name="Dalmasso M."/>
            <person name="Laplace J.M."/>
            <person name="Cretenet M."/>
        </authorList>
    </citation>
    <scope>NUCLEOTIDE SEQUENCE [LARGE SCALE GENOMIC DNA]</scope>
    <source>
        <strain evidence="2 3">UCMA 15228</strain>
    </source>
</reference>
<evidence type="ECO:0000313" key="1">
    <source>
        <dbReference type="EMBL" id="MDN6900912.1"/>
    </source>
</evidence>
<dbReference type="InterPro" id="IPR016152">
    <property type="entry name" value="PTrfase/Anion_transptr"/>
</dbReference>
<organism evidence="1 4">
    <name type="scientific">Oenococcus sicerae</name>
    <dbReference type="NCBI Taxonomy" id="2203724"/>
    <lineage>
        <taxon>Bacteria</taxon>
        <taxon>Bacillati</taxon>
        <taxon>Bacillota</taxon>
        <taxon>Bacilli</taxon>
        <taxon>Lactobacillales</taxon>
        <taxon>Lactobacillaceae</taxon>
        <taxon>Oenococcus</taxon>
    </lineage>
</organism>
<name>A0AAJ1RDT1_9LACO</name>
<sequence>MIDLYFRQVSIANTQSDRDRVIAKMTSDLFAISEQKALFGLISRRAKGPVEVAKRFDLPHVEFSGIDKQGLLLIDFASDDLKNRHYWSLVIVADQNNPNSQLVKILKKLLQETNIEKLRRVDSEQLFKKISLEHDGNVIR</sequence>
<keyword evidence="1" id="KW-0813">Transport</keyword>
<accession>A0AAJ1RDT1</accession>
<evidence type="ECO:0000313" key="3">
    <source>
        <dbReference type="Proteomes" id="UP000286907"/>
    </source>
</evidence>
<proteinExistence type="predicted"/>
<keyword evidence="1" id="KW-0762">Sugar transport</keyword>
<reference evidence="1" key="2">
    <citation type="submission" date="2019-01" db="EMBL/GenBank/DDBJ databases">
        <title>Oenococcus sicerae UCMA17102.</title>
        <authorList>
            <person name="Cousin F.J."/>
            <person name="Le Guellec R."/>
            <person name="Cretenet M."/>
        </authorList>
    </citation>
    <scope>NUCLEOTIDE SEQUENCE</scope>
    <source>
        <strain evidence="1">UCMA17102</strain>
    </source>
</reference>
<dbReference type="RefSeq" id="WP_128685079.1">
    <property type="nucleotide sequence ID" value="NZ_CP029684.2"/>
</dbReference>
<dbReference type="Proteomes" id="UP000286907">
    <property type="component" value="Chromosome"/>
</dbReference>
<dbReference type="Proteomes" id="UP001167919">
    <property type="component" value="Unassembled WGS sequence"/>
</dbReference>
<evidence type="ECO:0000313" key="2">
    <source>
        <dbReference type="EMBL" id="QAS69187.1"/>
    </source>
</evidence>
<gene>
    <name evidence="2" type="ORF">DLJ48_00920</name>
    <name evidence="1" type="ORF">EVC35_07935</name>
</gene>
<evidence type="ECO:0000313" key="4">
    <source>
        <dbReference type="Proteomes" id="UP001167919"/>
    </source>
</evidence>
<protein>
    <submittedName>
        <fullName evidence="1">PTS sugar transporter subunit IIA</fullName>
    </submittedName>
</protein>
<dbReference type="EMBL" id="SDWY01000004">
    <property type="protein sequence ID" value="MDN6900912.1"/>
    <property type="molecule type" value="Genomic_DNA"/>
</dbReference>
<dbReference type="EMBL" id="CP029684">
    <property type="protein sequence ID" value="QAS69187.1"/>
    <property type="molecule type" value="Genomic_DNA"/>
</dbReference>